<evidence type="ECO:0000259" key="6">
    <source>
        <dbReference type="Pfam" id="PF07980"/>
    </source>
</evidence>
<sequence>MKKYITIGFGILFCACSNYLDYKPDIKMVVPKSLKDAELLLNDYTALNEGYPIYGELGTDDYYLPDANWEGVTDIDQRNNYIWADQPYRNVIQWQRPYKVVYLANQVIDILSKLDRNNEPEKYNRTLGAAHFYRAFAFQQLLEVFAPAYVPSTAASEMGIPIRLDPGIDGKSTRASVEGCYQQILSDYLVAANNLIVNESIVGRPNKAAAYAGMARAYLNMGDFPKAFLNAEEGLKLKNQLMDFNQLNPNVTFPIQRFNVEVLFPATTTVSAGMNYNNGLVDSLLIKSYTTGDLRKTVFFQESDDLAGAFAFRGSFQGTSSSLFTGFTTSELYLIKAEAGVRTNKIPESLLAINTLLRSRWDKNLTYTNVAVTNPDVLLPLILQERRKELVFRGRRWSDLKRLNQDRRFQKTLVRKIKGVEYKLLPNSLLYAYRLPETVIEQAEIPQNKR</sequence>
<dbReference type="EMBL" id="JBDJNQ010000009">
    <property type="protein sequence ID" value="MEN5379094.1"/>
    <property type="molecule type" value="Genomic_DNA"/>
</dbReference>
<dbReference type="Gene3D" id="1.25.40.390">
    <property type="match status" value="1"/>
</dbReference>
<keyword evidence="4" id="KW-0472">Membrane</keyword>
<keyword evidence="9" id="KW-1185">Reference proteome</keyword>
<evidence type="ECO:0000259" key="7">
    <source>
        <dbReference type="Pfam" id="PF14322"/>
    </source>
</evidence>
<name>A0ABV0BWD0_9SPHI</name>
<reference evidence="8 9" key="1">
    <citation type="submission" date="2024-04" db="EMBL/GenBank/DDBJ databases">
        <title>WGS of bacteria from Torrens River.</title>
        <authorList>
            <person name="Wyrsch E.R."/>
            <person name="Drigo B."/>
        </authorList>
    </citation>
    <scope>NUCLEOTIDE SEQUENCE [LARGE SCALE GENOMIC DNA]</scope>
    <source>
        <strain evidence="8 9">TWI391</strain>
    </source>
</reference>
<feature type="domain" description="RagB/SusD" evidence="6">
    <location>
        <begin position="324"/>
        <end position="405"/>
    </location>
</feature>
<feature type="domain" description="SusD-like N-terminal" evidence="7">
    <location>
        <begin position="19"/>
        <end position="219"/>
    </location>
</feature>
<evidence type="ECO:0000256" key="2">
    <source>
        <dbReference type="ARBA" id="ARBA00006275"/>
    </source>
</evidence>
<evidence type="ECO:0000313" key="9">
    <source>
        <dbReference type="Proteomes" id="UP001409291"/>
    </source>
</evidence>
<gene>
    <name evidence="8" type="ORF">ABE541_17660</name>
</gene>
<dbReference type="RefSeq" id="WP_346581884.1">
    <property type="nucleotide sequence ID" value="NZ_JBDJNQ010000009.1"/>
</dbReference>
<accession>A0ABV0BWD0</accession>
<dbReference type="InterPro" id="IPR012944">
    <property type="entry name" value="SusD_RagB_dom"/>
</dbReference>
<evidence type="ECO:0000256" key="3">
    <source>
        <dbReference type="ARBA" id="ARBA00022729"/>
    </source>
</evidence>
<protein>
    <submittedName>
        <fullName evidence="8">RagB/SusD family nutrient uptake outer membrane protein</fullName>
    </submittedName>
</protein>
<dbReference type="InterPro" id="IPR011990">
    <property type="entry name" value="TPR-like_helical_dom_sf"/>
</dbReference>
<evidence type="ECO:0000256" key="5">
    <source>
        <dbReference type="ARBA" id="ARBA00023237"/>
    </source>
</evidence>
<dbReference type="Proteomes" id="UP001409291">
    <property type="component" value="Unassembled WGS sequence"/>
</dbReference>
<dbReference type="Pfam" id="PF14322">
    <property type="entry name" value="SusD-like_3"/>
    <property type="match status" value="1"/>
</dbReference>
<dbReference type="SUPFAM" id="SSF48452">
    <property type="entry name" value="TPR-like"/>
    <property type="match status" value="1"/>
</dbReference>
<proteinExistence type="inferred from homology"/>
<evidence type="ECO:0000256" key="1">
    <source>
        <dbReference type="ARBA" id="ARBA00004442"/>
    </source>
</evidence>
<evidence type="ECO:0000256" key="4">
    <source>
        <dbReference type="ARBA" id="ARBA00023136"/>
    </source>
</evidence>
<comment type="subcellular location">
    <subcellularLocation>
        <location evidence="1">Cell outer membrane</location>
    </subcellularLocation>
</comment>
<dbReference type="Pfam" id="PF07980">
    <property type="entry name" value="SusD_RagB"/>
    <property type="match status" value="1"/>
</dbReference>
<keyword evidence="5" id="KW-0998">Cell outer membrane</keyword>
<organism evidence="8 9">
    <name type="scientific">Sphingobacterium kitahiroshimense</name>
    <dbReference type="NCBI Taxonomy" id="470446"/>
    <lineage>
        <taxon>Bacteria</taxon>
        <taxon>Pseudomonadati</taxon>
        <taxon>Bacteroidota</taxon>
        <taxon>Sphingobacteriia</taxon>
        <taxon>Sphingobacteriales</taxon>
        <taxon>Sphingobacteriaceae</taxon>
        <taxon>Sphingobacterium</taxon>
    </lineage>
</organism>
<comment type="similarity">
    <text evidence="2">Belongs to the SusD family.</text>
</comment>
<keyword evidence="3" id="KW-0732">Signal</keyword>
<dbReference type="PROSITE" id="PS51257">
    <property type="entry name" value="PROKAR_LIPOPROTEIN"/>
    <property type="match status" value="1"/>
</dbReference>
<evidence type="ECO:0000313" key="8">
    <source>
        <dbReference type="EMBL" id="MEN5379094.1"/>
    </source>
</evidence>
<comment type="caution">
    <text evidence="8">The sequence shown here is derived from an EMBL/GenBank/DDBJ whole genome shotgun (WGS) entry which is preliminary data.</text>
</comment>
<dbReference type="InterPro" id="IPR033985">
    <property type="entry name" value="SusD-like_N"/>
</dbReference>